<feature type="compositionally biased region" description="Basic and acidic residues" evidence="1">
    <location>
        <begin position="1"/>
        <end position="11"/>
    </location>
</feature>
<proteinExistence type="predicted"/>
<dbReference type="AlphaFoldDB" id="A0A645IKD6"/>
<evidence type="ECO:0000256" key="1">
    <source>
        <dbReference type="SAM" id="MobiDB-lite"/>
    </source>
</evidence>
<gene>
    <name evidence="2" type="ORF">SDC9_198569</name>
</gene>
<feature type="region of interest" description="Disordered" evidence="1">
    <location>
        <begin position="1"/>
        <end position="28"/>
    </location>
</feature>
<feature type="compositionally biased region" description="Basic and acidic residues" evidence="1">
    <location>
        <begin position="67"/>
        <end position="95"/>
    </location>
</feature>
<reference evidence="2" key="1">
    <citation type="submission" date="2019-08" db="EMBL/GenBank/DDBJ databases">
        <authorList>
            <person name="Kucharzyk K."/>
            <person name="Murdoch R.W."/>
            <person name="Higgins S."/>
            <person name="Loffler F."/>
        </authorList>
    </citation>
    <scope>NUCLEOTIDE SEQUENCE</scope>
</reference>
<evidence type="ECO:0000313" key="2">
    <source>
        <dbReference type="EMBL" id="MPN50929.1"/>
    </source>
</evidence>
<name>A0A645IKD6_9ZZZZ</name>
<comment type="caution">
    <text evidence="2">The sequence shown here is derived from an EMBL/GenBank/DDBJ whole genome shotgun (WGS) entry which is preliminary data.</text>
</comment>
<dbReference type="EMBL" id="VSSQ01115535">
    <property type="protein sequence ID" value="MPN50929.1"/>
    <property type="molecule type" value="Genomic_DNA"/>
</dbReference>
<sequence length="95" mass="10702">MVELSKTEGRRHAGRLKLATRTGPRPQAAAPLLRKDVVQHLHTQQHQHTGKDFLQRGHGQPVGEAGAVRRNEHAHHADQHQGRQIDEPQGQRRCP</sequence>
<organism evidence="2">
    <name type="scientific">bioreactor metagenome</name>
    <dbReference type="NCBI Taxonomy" id="1076179"/>
    <lineage>
        <taxon>unclassified sequences</taxon>
        <taxon>metagenomes</taxon>
        <taxon>ecological metagenomes</taxon>
    </lineage>
</organism>
<accession>A0A645IKD6</accession>
<feature type="region of interest" description="Disordered" evidence="1">
    <location>
        <begin position="40"/>
        <end position="95"/>
    </location>
</feature>
<protein>
    <submittedName>
        <fullName evidence="2">Uncharacterized protein</fullName>
    </submittedName>
</protein>